<gene>
    <name evidence="6" type="ORF">F3Y22_tig00112888pilonHSYRG00008</name>
</gene>
<keyword evidence="1" id="KW-0815">Transposition</keyword>
<dbReference type="PROSITE" id="PS01007">
    <property type="entry name" value="TRANSPOSASE_MUTATOR"/>
    <property type="match status" value="1"/>
</dbReference>
<proteinExistence type="predicted"/>
<evidence type="ECO:0000256" key="3">
    <source>
        <dbReference type="ARBA" id="ARBA00023172"/>
    </source>
</evidence>
<dbReference type="InterPro" id="IPR001207">
    <property type="entry name" value="Transposase_mutator"/>
</dbReference>
<dbReference type="GO" id="GO:0004803">
    <property type="term" value="F:transposase activity"/>
    <property type="evidence" value="ECO:0007669"/>
    <property type="project" value="InterPro"/>
</dbReference>
<dbReference type="Proteomes" id="UP000436088">
    <property type="component" value="Unassembled WGS sequence"/>
</dbReference>
<dbReference type="PANTHER" id="PTHR31973:SF187">
    <property type="entry name" value="MUTATOR TRANSPOSASE MUDRA PROTEIN"/>
    <property type="match status" value="1"/>
</dbReference>
<dbReference type="AlphaFoldDB" id="A0A6A2WSH4"/>
<organism evidence="6 7">
    <name type="scientific">Hibiscus syriacus</name>
    <name type="common">Rose of Sharon</name>
    <dbReference type="NCBI Taxonomy" id="106335"/>
    <lineage>
        <taxon>Eukaryota</taxon>
        <taxon>Viridiplantae</taxon>
        <taxon>Streptophyta</taxon>
        <taxon>Embryophyta</taxon>
        <taxon>Tracheophyta</taxon>
        <taxon>Spermatophyta</taxon>
        <taxon>Magnoliopsida</taxon>
        <taxon>eudicotyledons</taxon>
        <taxon>Gunneridae</taxon>
        <taxon>Pentapetalae</taxon>
        <taxon>rosids</taxon>
        <taxon>malvids</taxon>
        <taxon>Malvales</taxon>
        <taxon>Malvaceae</taxon>
        <taxon>Malvoideae</taxon>
        <taxon>Hibiscus</taxon>
    </lineage>
</organism>
<feature type="region of interest" description="Disordered" evidence="4">
    <location>
        <begin position="384"/>
        <end position="439"/>
    </location>
</feature>
<evidence type="ECO:0000256" key="2">
    <source>
        <dbReference type="ARBA" id="ARBA00023125"/>
    </source>
</evidence>
<name>A0A6A2WSH4_HIBSY</name>
<feature type="domain" description="MULE transposase" evidence="5">
    <location>
        <begin position="194"/>
        <end position="269"/>
    </location>
</feature>
<dbReference type="Pfam" id="PF10551">
    <property type="entry name" value="MULE"/>
    <property type="match status" value="1"/>
</dbReference>
<dbReference type="PANTHER" id="PTHR31973">
    <property type="entry name" value="POLYPROTEIN, PUTATIVE-RELATED"/>
    <property type="match status" value="1"/>
</dbReference>
<evidence type="ECO:0000256" key="4">
    <source>
        <dbReference type="SAM" id="MobiDB-lite"/>
    </source>
</evidence>
<accession>A0A6A2WSH4</accession>
<keyword evidence="2" id="KW-0238">DNA-binding</keyword>
<protein>
    <recommendedName>
        <fullName evidence="5">MULE transposase domain-containing protein</fullName>
    </recommendedName>
</protein>
<evidence type="ECO:0000256" key="1">
    <source>
        <dbReference type="ARBA" id="ARBA00022578"/>
    </source>
</evidence>
<evidence type="ECO:0000259" key="5">
    <source>
        <dbReference type="Pfam" id="PF10551"/>
    </source>
</evidence>
<dbReference type="EMBL" id="VEPZ02001664">
    <property type="protein sequence ID" value="KAE8663788.1"/>
    <property type="molecule type" value="Genomic_DNA"/>
</dbReference>
<feature type="compositionally biased region" description="Low complexity" evidence="4">
    <location>
        <begin position="384"/>
        <end position="427"/>
    </location>
</feature>
<dbReference type="GO" id="GO:0006313">
    <property type="term" value="P:DNA transposition"/>
    <property type="evidence" value="ECO:0007669"/>
    <property type="project" value="InterPro"/>
</dbReference>
<reference evidence="6" key="1">
    <citation type="submission" date="2019-09" db="EMBL/GenBank/DDBJ databases">
        <title>Draft genome information of white flower Hibiscus syriacus.</title>
        <authorList>
            <person name="Kim Y.-M."/>
        </authorList>
    </citation>
    <scope>NUCLEOTIDE SEQUENCE [LARGE SCALE GENOMIC DNA]</scope>
    <source>
        <strain evidence="6">YM2019G1</strain>
    </source>
</reference>
<feature type="compositionally biased region" description="Basic and acidic residues" evidence="4">
    <location>
        <begin position="428"/>
        <end position="439"/>
    </location>
</feature>
<keyword evidence="7" id="KW-1185">Reference proteome</keyword>
<keyword evidence="3" id="KW-0233">DNA recombination</keyword>
<sequence>MNLMLKNSSVNIYVDHKIDEDMVVEGINMVVEDMPVNVGGLANVDKPSFVFGLKSEGVSGPSVVDESTCETVVDDEVNIVIMMTLQMYVGYILGLRYDLNCDIPKWELGMRFEDCHQFKEDVKKYYVVKARYAILKDIHGSYVQKFASLWGYAVELLHLNHGSTITIQVDKDNLGVARFHRMYVWLHALKQVVEGRDGNNQMFSIARAVVESEGKESWRWFLHKLMVDLEHPNDNRFTLMSDMQKGLIPVLRESFPDVKHRMCERHIYAYWKKMEKNYMEHGQKTPLEHWSKAYFKGSCKCDVVDNSMDEAFNGWIVEARCKPIINMLENIRVMVITMMETKITWVEKWRTNISPRALEKLERNMNISTQCRLIWNGDGGFEVNTNATTSNKSTTMTKKSTTSTKKSTTSTKKSTTSKKASTSNSPNKNEDGPSRKMKR</sequence>
<evidence type="ECO:0000313" key="7">
    <source>
        <dbReference type="Proteomes" id="UP000436088"/>
    </source>
</evidence>
<dbReference type="GO" id="GO:0003677">
    <property type="term" value="F:DNA binding"/>
    <property type="evidence" value="ECO:0007669"/>
    <property type="project" value="UniProtKB-KW"/>
</dbReference>
<comment type="caution">
    <text evidence="6">The sequence shown here is derived from an EMBL/GenBank/DDBJ whole genome shotgun (WGS) entry which is preliminary data.</text>
</comment>
<dbReference type="InterPro" id="IPR018289">
    <property type="entry name" value="MULE_transposase_dom"/>
</dbReference>
<evidence type="ECO:0000313" key="6">
    <source>
        <dbReference type="EMBL" id="KAE8663788.1"/>
    </source>
</evidence>